<reference evidence="1" key="1">
    <citation type="submission" date="2018-11" db="EMBL/GenBank/DDBJ databases">
        <authorList>
            <person name="Grassa J C."/>
        </authorList>
    </citation>
    <scope>NUCLEOTIDE SEQUENCE [LARGE SCALE GENOMIC DNA]</scope>
</reference>
<evidence type="ECO:0000313" key="2">
    <source>
        <dbReference type="Proteomes" id="UP000596661"/>
    </source>
</evidence>
<dbReference type="SUPFAM" id="SSF56672">
    <property type="entry name" value="DNA/RNA polymerases"/>
    <property type="match status" value="1"/>
</dbReference>
<dbReference type="Proteomes" id="UP000596661">
    <property type="component" value="Chromosome 3"/>
</dbReference>
<dbReference type="Gene3D" id="3.30.70.270">
    <property type="match status" value="1"/>
</dbReference>
<dbReference type="PANTHER" id="PTHR24559:SF444">
    <property type="entry name" value="REVERSE TRANSCRIPTASE DOMAIN-CONTAINING PROTEIN"/>
    <property type="match status" value="1"/>
</dbReference>
<sequence length="311" mass="35241">MLPLLVAGHLQVINGGPHITGHSNKALDRYTWTLRYEQGNEVLAVEEINPKQPKVEELAITFTYEGVALVRFPHNDPLFITTQIGNMTIARCMVDYGASSNIIFKTVQGEDQSISDFSRPKYIQTSIQYNKNRGYWIKSKHQARALKDEIEKLCANNFIIEAFYHIWVSNPVLLPKPHNKWGVYINFINLNKACPKDYLLLPRINQLVDTTAGHEILSLMDAYSGYNQIKMYLPDQEHTSFLTGVGLYCYKILKEENATADALARLASSTAANKTNMVPIQYLQDPSIAIPEKLDMLDDSPTWMTPIAAYI</sequence>
<accession>A0A803PAQ7</accession>
<dbReference type="InterPro" id="IPR053134">
    <property type="entry name" value="RNA-dir_DNA_polymerase"/>
</dbReference>
<proteinExistence type="predicted"/>
<dbReference type="PANTHER" id="PTHR24559">
    <property type="entry name" value="TRANSPOSON TY3-I GAG-POL POLYPROTEIN"/>
    <property type="match status" value="1"/>
</dbReference>
<dbReference type="Gramene" id="evm.model.03.862">
    <property type="protein sequence ID" value="cds.evm.model.03.862"/>
    <property type="gene ID" value="evm.TU.03.862"/>
</dbReference>
<keyword evidence="2" id="KW-1185">Reference proteome</keyword>
<organism evidence="1 2">
    <name type="scientific">Cannabis sativa</name>
    <name type="common">Hemp</name>
    <name type="synonym">Marijuana</name>
    <dbReference type="NCBI Taxonomy" id="3483"/>
    <lineage>
        <taxon>Eukaryota</taxon>
        <taxon>Viridiplantae</taxon>
        <taxon>Streptophyta</taxon>
        <taxon>Embryophyta</taxon>
        <taxon>Tracheophyta</taxon>
        <taxon>Spermatophyta</taxon>
        <taxon>Magnoliopsida</taxon>
        <taxon>eudicotyledons</taxon>
        <taxon>Gunneridae</taxon>
        <taxon>Pentapetalae</taxon>
        <taxon>rosids</taxon>
        <taxon>fabids</taxon>
        <taxon>Rosales</taxon>
        <taxon>Cannabaceae</taxon>
        <taxon>Cannabis</taxon>
    </lineage>
</organism>
<evidence type="ECO:0000313" key="1">
    <source>
        <dbReference type="EnsemblPlants" id="cds.evm.model.03.862"/>
    </source>
</evidence>
<dbReference type="EMBL" id="UZAU01000269">
    <property type="status" value="NOT_ANNOTATED_CDS"/>
    <property type="molecule type" value="Genomic_DNA"/>
</dbReference>
<dbReference type="EnsemblPlants" id="evm.model.03.862">
    <property type="protein sequence ID" value="cds.evm.model.03.862"/>
    <property type="gene ID" value="evm.TU.03.862"/>
</dbReference>
<dbReference type="AlphaFoldDB" id="A0A803PAQ7"/>
<reference evidence="1" key="2">
    <citation type="submission" date="2021-03" db="UniProtKB">
        <authorList>
            <consortium name="EnsemblPlants"/>
        </authorList>
    </citation>
    <scope>IDENTIFICATION</scope>
</reference>
<dbReference type="InterPro" id="IPR043128">
    <property type="entry name" value="Rev_trsase/Diguanyl_cyclase"/>
</dbReference>
<dbReference type="InterPro" id="IPR043502">
    <property type="entry name" value="DNA/RNA_pol_sf"/>
</dbReference>
<name>A0A803PAQ7_CANSA</name>
<dbReference type="Gene3D" id="3.10.10.10">
    <property type="entry name" value="HIV Type 1 Reverse Transcriptase, subunit A, domain 1"/>
    <property type="match status" value="1"/>
</dbReference>
<protein>
    <submittedName>
        <fullName evidence="1">Uncharacterized protein</fullName>
    </submittedName>
</protein>